<comment type="similarity">
    <text evidence="1 5">Belongs to the geminiviridae replication enhancer protein family.</text>
</comment>
<name>A0A0F7YCM4_PHUV</name>
<evidence type="ECO:0000256" key="3">
    <source>
        <dbReference type="ARBA" id="ARBA00025603"/>
    </source>
</evidence>
<feature type="transmembrane region" description="Helical" evidence="6">
    <location>
        <begin position="64"/>
        <end position="82"/>
    </location>
</feature>
<organism evidence="7">
    <name type="scientific">Pepper huasteco yellow vein virus</name>
    <name type="common">PHYVV</name>
    <name type="synonym">Pepper huasteco virus</name>
    <dbReference type="NCBI Taxonomy" id="223303"/>
    <lineage>
        <taxon>Viruses</taxon>
        <taxon>Monodnaviria</taxon>
        <taxon>Shotokuvirae</taxon>
        <taxon>Cressdnaviricota</taxon>
        <taxon>Repensiviricetes</taxon>
        <taxon>Geplafuvirales</taxon>
        <taxon>Geminiviridae</taxon>
        <taxon>Begomovirus</taxon>
        <taxon>Begomovirus capsicumhuastecoense</taxon>
    </lineage>
</organism>
<sequence>MDLRTGEPITAAQATNGVFIWELPNPLYFKLRHVETPMYTNSRVFHIQVRANHNMRRALGLHKAYFNFQVWTTLTTISGQIYLNRFKLLVMFYLNSLGVISVNNVIRAISFATDKRYVNAVIENHQIIYKLY</sequence>
<keyword evidence="2 5" id="KW-0945">Host-virus interaction</keyword>
<dbReference type="GO" id="GO:0016032">
    <property type="term" value="P:viral process"/>
    <property type="evidence" value="ECO:0007669"/>
    <property type="project" value="InterPro"/>
</dbReference>
<dbReference type="Pfam" id="PF01407">
    <property type="entry name" value="Gemini_AL3"/>
    <property type="match status" value="1"/>
</dbReference>
<evidence type="ECO:0000256" key="1">
    <source>
        <dbReference type="ARBA" id="ARBA00009424"/>
    </source>
</evidence>
<reference evidence="7" key="1">
    <citation type="submission" date="2015-04" db="EMBL/GenBank/DDBJ databases">
        <title>The effect of ecosystem biodiversity on virus genetic diversity depends on virus species: a study of chiltepin-infecting begomoviruses in Mexico.</title>
        <authorList>
            <person name="Rodelo-Urrego M."/>
            <person name="Garcia-Arenal F."/>
            <person name="Pagan I."/>
        </authorList>
    </citation>
    <scope>NUCLEOTIDE SEQUENCE</scope>
    <source>
        <strain evidence="7">CHO2C2007</strain>
    </source>
</reference>
<gene>
    <name evidence="7" type="primary">REn</name>
</gene>
<keyword evidence="6" id="KW-0472">Membrane</keyword>
<evidence type="ECO:0000256" key="6">
    <source>
        <dbReference type="SAM" id="Phobius"/>
    </source>
</evidence>
<feature type="transmembrane region" description="Helical" evidence="6">
    <location>
        <begin position="88"/>
        <end position="106"/>
    </location>
</feature>
<keyword evidence="6" id="KW-1133">Transmembrane helix</keyword>
<comment type="subunit">
    <text evidence="4 5">Homooligomer. Interacts with the replication-associated protein (REP). Interacts with host proliferating cell nuclear antigen (PCNA). Interacts with host retinoblastoma-related protein 1 (RBR1), and may thereby deregulate the host cell cycle. Oligomerization and interaction with PCNA are necessary for optimal replication enhancement.</text>
</comment>
<dbReference type="EMBL" id="LN848845">
    <property type="protein sequence ID" value="CRI68459.1"/>
    <property type="molecule type" value="Genomic_DNA"/>
</dbReference>
<evidence type="ECO:0000256" key="2">
    <source>
        <dbReference type="ARBA" id="ARBA00022581"/>
    </source>
</evidence>
<comment type="function">
    <text evidence="3">Increases viral DNA accumulation. Enhances infectivity and symptom expression.</text>
</comment>
<evidence type="ECO:0000313" key="7">
    <source>
        <dbReference type="EMBL" id="CRI68459.1"/>
    </source>
</evidence>
<evidence type="ECO:0000256" key="4">
    <source>
        <dbReference type="ARBA" id="ARBA00025955"/>
    </source>
</evidence>
<keyword evidence="6" id="KW-0812">Transmembrane</keyword>
<dbReference type="PRINTS" id="PR00231">
    <property type="entry name" value="GEMCOATAL3"/>
</dbReference>
<protein>
    <recommendedName>
        <fullName evidence="5">Replication enhancer</fullName>
        <shortName evidence="5">REn</shortName>
    </recommendedName>
</protein>
<proteinExistence type="inferred from homology"/>
<dbReference type="InterPro" id="IPR000657">
    <property type="entry name" value="Gemini_AL3"/>
</dbReference>
<accession>A0A0F7YCM4</accession>
<organismHost>
    <name type="scientific">Capsicum annuum</name>
    <name type="common">Capsicum pepper</name>
    <dbReference type="NCBI Taxonomy" id="4072"/>
</organismHost>
<evidence type="ECO:0000256" key="5">
    <source>
        <dbReference type="RuleBase" id="RU363029"/>
    </source>
</evidence>